<comment type="caution">
    <text evidence="2">The sequence shown here is derived from an EMBL/GenBank/DDBJ whole genome shotgun (WGS) entry which is preliminary data.</text>
</comment>
<evidence type="ECO:0000313" key="3">
    <source>
        <dbReference type="Proteomes" id="UP000187609"/>
    </source>
</evidence>
<evidence type="ECO:0000313" key="2">
    <source>
        <dbReference type="EMBL" id="OIT19587.1"/>
    </source>
</evidence>
<gene>
    <name evidence="2" type="ORF">A4A49_57700</name>
</gene>
<feature type="non-terminal residue" evidence="2">
    <location>
        <position position="230"/>
    </location>
</feature>
<dbReference type="Proteomes" id="UP000187609">
    <property type="component" value="Unassembled WGS sequence"/>
</dbReference>
<feature type="non-terminal residue" evidence="2">
    <location>
        <position position="1"/>
    </location>
</feature>
<feature type="compositionally biased region" description="Basic and acidic residues" evidence="1">
    <location>
        <begin position="184"/>
        <end position="208"/>
    </location>
</feature>
<feature type="compositionally biased region" description="Polar residues" evidence="1">
    <location>
        <begin position="50"/>
        <end position="63"/>
    </location>
</feature>
<dbReference type="AlphaFoldDB" id="A0A1J6K9S2"/>
<sequence length="230" mass="24804">QNDNGNQIATGEIKSTPKSTATGKYDVVKQQQQQAGHTVGKLNPTAPEFNINSAGVGSTNGGTETKLHRNNESTAQWVQRAFLGTTGENIVGINTSHQEIPSQDTLIDMELGNNPEIQTKEKLLSKVNERVQWSGGKLWSDQREIEPEENDVPAGAQHDEEPVHEDKEEEEKNVNGEASVVISNKEDAVATKEKNDAEEKLATKEPQEKNSSQVNPAEGVGTGAVDPGGT</sequence>
<feature type="region of interest" description="Disordered" evidence="1">
    <location>
        <begin position="134"/>
        <end position="230"/>
    </location>
</feature>
<keyword evidence="3" id="KW-1185">Reference proteome</keyword>
<dbReference type="EMBL" id="MJEQ01006714">
    <property type="protein sequence ID" value="OIT19587.1"/>
    <property type="molecule type" value="Genomic_DNA"/>
</dbReference>
<accession>A0A1J6K9S2</accession>
<organism evidence="2 3">
    <name type="scientific">Nicotiana attenuata</name>
    <name type="common">Coyote tobacco</name>
    <dbReference type="NCBI Taxonomy" id="49451"/>
    <lineage>
        <taxon>Eukaryota</taxon>
        <taxon>Viridiplantae</taxon>
        <taxon>Streptophyta</taxon>
        <taxon>Embryophyta</taxon>
        <taxon>Tracheophyta</taxon>
        <taxon>Spermatophyta</taxon>
        <taxon>Magnoliopsida</taxon>
        <taxon>eudicotyledons</taxon>
        <taxon>Gunneridae</taxon>
        <taxon>Pentapetalae</taxon>
        <taxon>asterids</taxon>
        <taxon>lamiids</taxon>
        <taxon>Solanales</taxon>
        <taxon>Solanaceae</taxon>
        <taxon>Nicotianoideae</taxon>
        <taxon>Nicotianeae</taxon>
        <taxon>Nicotiana</taxon>
    </lineage>
</organism>
<feature type="compositionally biased region" description="Basic and acidic residues" evidence="1">
    <location>
        <begin position="157"/>
        <end position="174"/>
    </location>
</feature>
<dbReference type="Gramene" id="OIT19587">
    <property type="protein sequence ID" value="OIT19587"/>
    <property type="gene ID" value="A4A49_57700"/>
</dbReference>
<reference evidence="2" key="1">
    <citation type="submission" date="2016-11" db="EMBL/GenBank/DDBJ databases">
        <title>The genome of Nicotiana attenuata.</title>
        <authorList>
            <person name="Xu S."/>
            <person name="Brockmoeller T."/>
            <person name="Gaquerel E."/>
            <person name="Navarro A."/>
            <person name="Kuhl H."/>
            <person name="Gase K."/>
            <person name="Ling Z."/>
            <person name="Zhou W."/>
            <person name="Kreitzer C."/>
            <person name="Stanke M."/>
            <person name="Tang H."/>
            <person name="Lyons E."/>
            <person name="Pandey P."/>
            <person name="Pandey S.P."/>
            <person name="Timmermann B."/>
            <person name="Baldwin I.T."/>
        </authorList>
    </citation>
    <scope>NUCLEOTIDE SEQUENCE [LARGE SCALE GENOMIC DNA]</scope>
    <source>
        <strain evidence="2">UT</strain>
    </source>
</reference>
<feature type="region of interest" description="Disordered" evidence="1">
    <location>
        <begin position="1"/>
        <end position="67"/>
    </location>
</feature>
<name>A0A1J6K9S2_NICAT</name>
<feature type="compositionally biased region" description="Gly residues" evidence="1">
    <location>
        <begin position="220"/>
        <end position="230"/>
    </location>
</feature>
<proteinExistence type="predicted"/>
<evidence type="ECO:0000256" key="1">
    <source>
        <dbReference type="SAM" id="MobiDB-lite"/>
    </source>
</evidence>
<protein>
    <submittedName>
        <fullName evidence="2">Uncharacterized protein</fullName>
    </submittedName>
</protein>